<organism evidence="2 3">
    <name type="scientific">Extibacter muris</name>
    <dbReference type="NCBI Taxonomy" id="1796622"/>
    <lineage>
        <taxon>Bacteria</taxon>
        <taxon>Bacillati</taxon>
        <taxon>Bacillota</taxon>
        <taxon>Clostridia</taxon>
        <taxon>Lachnospirales</taxon>
        <taxon>Lachnospiraceae</taxon>
        <taxon>Extibacter</taxon>
    </lineage>
</organism>
<evidence type="ECO:0000313" key="2">
    <source>
        <dbReference type="EMBL" id="TDA20178.1"/>
    </source>
</evidence>
<keyword evidence="1" id="KW-0472">Membrane</keyword>
<evidence type="ECO:0000313" key="3">
    <source>
        <dbReference type="Proteomes" id="UP000295710"/>
    </source>
</evidence>
<feature type="transmembrane region" description="Helical" evidence="1">
    <location>
        <begin position="116"/>
        <end position="136"/>
    </location>
</feature>
<evidence type="ECO:0008006" key="4">
    <source>
        <dbReference type="Google" id="ProtNLM"/>
    </source>
</evidence>
<feature type="transmembrane region" description="Helical" evidence="1">
    <location>
        <begin position="7"/>
        <end position="32"/>
    </location>
</feature>
<feature type="transmembrane region" description="Helical" evidence="1">
    <location>
        <begin position="85"/>
        <end position="104"/>
    </location>
</feature>
<name>A0A4R4FA38_9FIRM</name>
<proteinExistence type="predicted"/>
<dbReference type="AlphaFoldDB" id="A0A4R4FA38"/>
<sequence length="164" mass="18789">MEEKRTIFSYLSQVLIIFGVTVLCMTAFTYAFGDSAREISALYRMGGEGIPLEIIPELLLLSVIVVVLQYLFFTDRLLKKMPVNARIACMVVCILAVVCGFILVFDWFPAHMWQPWVLFLVCFAICFFVSAGISTLKTRIENKKLMEGLENMKKHWEAENEKTD</sequence>
<keyword evidence="1" id="KW-0812">Transmembrane</keyword>
<accession>A0A4R4FA38</accession>
<evidence type="ECO:0000256" key="1">
    <source>
        <dbReference type="SAM" id="Phobius"/>
    </source>
</evidence>
<reference evidence="2 3" key="1">
    <citation type="journal article" date="2016" name="Nat. Microbiol.">
        <title>The Mouse Intestinal Bacterial Collection (miBC) provides host-specific insight into cultured diversity and functional potential of the gut microbiota.</title>
        <authorList>
            <person name="Lagkouvardos I."/>
            <person name="Pukall R."/>
            <person name="Abt B."/>
            <person name="Foesel B.U."/>
            <person name="Meier-Kolthoff J.P."/>
            <person name="Kumar N."/>
            <person name="Bresciani A."/>
            <person name="Martinez I."/>
            <person name="Just S."/>
            <person name="Ziegler C."/>
            <person name="Brugiroux S."/>
            <person name="Garzetti D."/>
            <person name="Wenning M."/>
            <person name="Bui T.P."/>
            <person name="Wang J."/>
            <person name="Hugenholtz F."/>
            <person name="Plugge C.M."/>
            <person name="Peterson D.A."/>
            <person name="Hornef M.W."/>
            <person name="Baines J.F."/>
            <person name="Smidt H."/>
            <person name="Walter J."/>
            <person name="Kristiansen K."/>
            <person name="Nielsen H.B."/>
            <person name="Haller D."/>
            <person name="Overmann J."/>
            <person name="Stecher B."/>
            <person name="Clavel T."/>
        </authorList>
    </citation>
    <scope>NUCLEOTIDE SEQUENCE [LARGE SCALE GENOMIC DNA]</scope>
    <source>
        <strain evidence="2 3">DSM 28560</strain>
    </source>
</reference>
<gene>
    <name evidence="2" type="ORF">E1963_18515</name>
</gene>
<protein>
    <recommendedName>
        <fullName evidence="4">DUF3021 domain-containing protein</fullName>
    </recommendedName>
</protein>
<dbReference type="Proteomes" id="UP000295710">
    <property type="component" value="Unassembled WGS sequence"/>
</dbReference>
<keyword evidence="3" id="KW-1185">Reference proteome</keyword>
<dbReference type="EMBL" id="SMMX01000029">
    <property type="protein sequence ID" value="TDA20178.1"/>
    <property type="molecule type" value="Genomic_DNA"/>
</dbReference>
<comment type="caution">
    <text evidence="2">The sequence shown here is derived from an EMBL/GenBank/DDBJ whole genome shotgun (WGS) entry which is preliminary data.</text>
</comment>
<feature type="transmembrane region" description="Helical" evidence="1">
    <location>
        <begin position="52"/>
        <end position="73"/>
    </location>
</feature>
<dbReference type="RefSeq" id="WP_132281349.1">
    <property type="nucleotide sequence ID" value="NZ_JAOBST010000061.1"/>
</dbReference>
<keyword evidence="1" id="KW-1133">Transmembrane helix</keyword>